<dbReference type="InterPro" id="IPR011992">
    <property type="entry name" value="EF-hand-dom_pair"/>
</dbReference>
<dbReference type="SUPFAM" id="SSF47473">
    <property type="entry name" value="EF-hand"/>
    <property type="match status" value="1"/>
</dbReference>
<feature type="chain" id="PRO_5045936210" description="EF-hand domain-containing protein" evidence="1">
    <location>
        <begin position="21"/>
        <end position="74"/>
    </location>
</feature>
<dbReference type="InterPro" id="IPR018247">
    <property type="entry name" value="EF_Hand_1_Ca_BS"/>
</dbReference>
<evidence type="ECO:0000256" key="1">
    <source>
        <dbReference type="SAM" id="SignalP"/>
    </source>
</evidence>
<feature type="domain" description="EF-hand" evidence="2">
    <location>
        <begin position="25"/>
        <end position="41"/>
    </location>
</feature>
<dbReference type="EMBL" id="CP073345">
    <property type="protein sequence ID" value="UTW05739.1"/>
    <property type="molecule type" value="Genomic_DNA"/>
</dbReference>
<evidence type="ECO:0000313" key="3">
    <source>
        <dbReference type="EMBL" id="UTW05739.1"/>
    </source>
</evidence>
<evidence type="ECO:0000313" key="4">
    <source>
        <dbReference type="Proteomes" id="UP001059950"/>
    </source>
</evidence>
<organism evidence="3 4">
    <name type="scientific">Amphritea atlantica</name>
    <dbReference type="NCBI Taxonomy" id="355243"/>
    <lineage>
        <taxon>Bacteria</taxon>
        <taxon>Pseudomonadati</taxon>
        <taxon>Pseudomonadota</taxon>
        <taxon>Gammaproteobacteria</taxon>
        <taxon>Oceanospirillales</taxon>
        <taxon>Oceanospirillaceae</taxon>
        <taxon>Amphritea</taxon>
    </lineage>
</organism>
<gene>
    <name evidence="3" type="ORF">KDX31_20855</name>
</gene>
<keyword evidence="4" id="KW-1185">Reference proteome</keyword>
<accession>A0ABY5H150</accession>
<dbReference type="Pfam" id="PF13202">
    <property type="entry name" value="EF-hand_5"/>
    <property type="match status" value="2"/>
</dbReference>
<dbReference type="InterPro" id="IPR002048">
    <property type="entry name" value="EF_hand_dom"/>
</dbReference>
<feature type="signal peptide" evidence="1">
    <location>
        <begin position="1"/>
        <end position="20"/>
    </location>
</feature>
<sequence length="74" mass="7923">MNIKTLCAITLTAVSATTFAAEKTDFQAIDVNADGFISLEEAKSIEGLEQVFLVADINKDGQLDEAEYGEISHG</sequence>
<evidence type="ECO:0000259" key="2">
    <source>
        <dbReference type="Pfam" id="PF13202"/>
    </source>
</evidence>
<name>A0ABY5H150_9GAMM</name>
<dbReference type="Gene3D" id="1.10.238.10">
    <property type="entry name" value="EF-hand"/>
    <property type="match status" value="1"/>
</dbReference>
<keyword evidence="3" id="KW-0614">Plasmid</keyword>
<dbReference type="PROSITE" id="PS00018">
    <property type="entry name" value="EF_HAND_1"/>
    <property type="match status" value="1"/>
</dbReference>
<keyword evidence="1" id="KW-0732">Signal</keyword>
<protein>
    <recommendedName>
        <fullName evidence="2">EF-hand domain-containing protein</fullName>
    </recommendedName>
</protein>
<proteinExistence type="predicted"/>
<feature type="domain" description="EF-hand" evidence="2">
    <location>
        <begin position="48"/>
        <end position="70"/>
    </location>
</feature>
<reference evidence="3" key="1">
    <citation type="submission" date="2021-04" db="EMBL/GenBank/DDBJ databases">
        <title>Oceanospirillales bacteria with DddD are important DMSP degraders in coastal seawater.</title>
        <authorList>
            <person name="Liu J."/>
        </authorList>
    </citation>
    <scope>NUCLEOTIDE SEQUENCE</scope>
    <source>
        <strain evidence="3">GY6</strain>
        <plasmid evidence="3">unnamed</plasmid>
    </source>
</reference>
<dbReference type="Proteomes" id="UP001059950">
    <property type="component" value="Plasmid unnamed"/>
</dbReference>
<geneLocation type="plasmid" evidence="3 4">
    <name>unnamed</name>
</geneLocation>